<sequence>MTRTVGRGDPRMARQINDRVALDLLADQGPLTRTQLREITGLAQPTVIDLVRRLTDSGLIEELGQVEAVRPGPRPVLYGLRTGNHLVAAADVRDNELWATVIDVAGGPRHTLSRAQDDTPLPEQIAGLVREVIAAAGRSGETPVHTVVGLPGIIDRATGDLGFSWDLPEWRSGMLDPLRELIAGPVELVTGVRLVALAEQQFLDVPPDTQYALVWLGVGLGLTVIDNGRPYLGASGAAGQIGYMPVPGAPVPPVDRIPSAPDGFRGDFQTLAGSRALRDLGRTQYGLTSRSIKTMLTQAMRGQTPEADAFLDEVARRIAVGLAAISSVMDPGLFVLHGETGVAGGAHLAARVEAQLRDCSPLDSRVVAPRFTDWRDAALAGGLRVAKEQGRLLLWGSDGDRSPSTG</sequence>
<evidence type="ECO:0000256" key="1">
    <source>
        <dbReference type="ARBA" id="ARBA00006479"/>
    </source>
</evidence>
<gene>
    <name evidence="2" type="ORF">JOF29_007231</name>
</gene>
<dbReference type="SUPFAM" id="SSF46785">
    <property type="entry name" value="Winged helix' DNA-binding domain"/>
    <property type="match status" value="1"/>
</dbReference>
<comment type="similarity">
    <text evidence="1">Belongs to the ROK (NagC/XylR) family.</text>
</comment>
<keyword evidence="3" id="KW-1185">Reference proteome</keyword>
<dbReference type="Gene3D" id="3.30.420.40">
    <property type="match status" value="2"/>
</dbReference>
<dbReference type="RefSeq" id="WP_209698685.1">
    <property type="nucleotide sequence ID" value="NZ_BAAAVU010000023.1"/>
</dbReference>
<dbReference type="Gene3D" id="1.10.10.10">
    <property type="entry name" value="Winged helix-like DNA-binding domain superfamily/Winged helix DNA-binding domain"/>
    <property type="match status" value="1"/>
</dbReference>
<accession>A0ABS4UWW4</accession>
<keyword evidence="2" id="KW-0808">Transferase</keyword>
<dbReference type="InterPro" id="IPR000600">
    <property type="entry name" value="ROK"/>
</dbReference>
<dbReference type="Pfam" id="PF13412">
    <property type="entry name" value="HTH_24"/>
    <property type="match status" value="1"/>
</dbReference>
<dbReference type="SUPFAM" id="SSF53067">
    <property type="entry name" value="Actin-like ATPase domain"/>
    <property type="match status" value="1"/>
</dbReference>
<dbReference type="InterPro" id="IPR036388">
    <property type="entry name" value="WH-like_DNA-bd_sf"/>
</dbReference>
<dbReference type="InterPro" id="IPR043129">
    <property type="entry name" value="ATPase_NBD"/>
</dbReference>
<dbReference type="CDD" id="cd00090">
    <property type="entry name" value="HTH_ARSR"/>
    <property type="match status" value="1"/>
</dbReference>
<protein>
    <submittedName>
        <fullName evidence="2">NBD/HSP70 family sugar kinase</fullName>
    </submittedName>
</protein>
<dbReference type="Pfam" id="PF00480">
    <property type="entry name" value="ROK"/>
    <property type="match status" value="1"/>
</dbReference>
<evidence type="ECO:0000313" key="3">
    <source>
        <dbReference type="Proteomes" id="UP000755585"/>
    </source>
</evidence>
<reference evidence="2 3" key="1">
    <citation type="submission" date="2021-03" db="EMBL/GenBank/DDBJ databases">
        <title>Sequencing the genomes of 1000 actinobacteria strains.</title>
        <authorList>
            <person name="Klenk H.-P."/>
        </authorList>
    </citation>
    <scope>NUCLEOTIDE SEQUENCE [LARGE SCALE GENOMIC DNA]</scope>
    <source>
        <strain evidence="2 3">DSM 18824</strain>
    </source>
</reference>
<dbReference type="GO" id="GO:0016301">
    <property type="term" value="F:kinase activity"/>
    <property type="evidence" value="ECO:0007669"/>
    <property type="project" value="UniProtKB-KW"/>
</dbReference>
<organism evidence="2 3">
    <name type="scientific">Kribbella aluminosa</name>
    <dbReference type="NCBI Taxonomy" id="416017"/>
    <lineage>
        <taxon>Bacteria</taxon>
        <taxon>Bacillati</taxon>
        <taxon>Actinomycetota</taxon>
        <taxon>Actinomycetes</taxon>
        <taxon>Propionibacteriales</taxon>
        <taxon>Kribbellaceae</taxon>
        <taxon>Kribbella</taxon>
    </lineage>
</organism>
<keyword evidence="2" id="KW-0418">Kinase</keyword>
<dbReference type="PANTHER" id="PTHR18964">
    <property type="entry name" value="ROK (REPRESSOR, ORF, KINASE) FAMILY"/>
    <property type="match status" value="1"/>
</dbReference>
<name>A0ABS4UWW4_9ACTN</name>
<dbReference type="EMBL" id="JAGINT010000002">
    <property type="protein sequence ID" value="MBP2356121.1"/>
    <property type="molecule type" value="Genomic_DNA"/>
</dbReference>
<proteinExistence type="inferred from homology"/>
<dbReference type="InterPro" id="IPR011991">
    <property type="entry name" value="ArsR-like_HTH"/>
</dbReference>
<evidence type="ECO:0000313" key="2">
    <source>
        <dbReference type="EMBL" id="MBP2356121.1"/>
    </source>
</evidence>
<dbReference type="InterPro" id="IPR036390">
    <property type="entry name" value="WH_DNA-bd_sf"/>
</dbReference>
<dbReference type="Proteomes" id="UP000755585">
    <property type="component" value="Unassembled WGS sequence"/>
</dbReference>
<comment type="caution">
    <text evidence="2">The sequence shown here is derived from an EMBL/GenBank/DDBJ whole genome shotgun (WGS) entry which is preliminary data.</text>
</comment>
<dbReference type="PANTHER" id="PTHR18964:SF149">
    <property type="entry name" value="BIFUNCTIONAL UDP-N-ACETYLGLUCOSAMINE 2-EPIMERASE_N-ACETYLMANNOSAMINE KINASE"/>
    <property type="match status" value="1"/>
</dbReference>